<dbReference type="GO" id="GO:0052856">
    <property type="term" value="F:NAD(P)HX epimerase activity"/>
    <property type="evidence" value="ECO:0007669"/>
    <property type="project" value="UniProtKB-EC"/>
</dbReference>
<dbReference type="NCBIfam" id="TIGR00197">
    <property type="entry name" value="yjeF_nterm"/>
    <property type="match status" value="1"/>
</dbReference>
<evidence type="ECO:0000313" key="3">
    <source>
        <dbReference type="EMBL" id="MDM4013981.1"/>
    </source>
</evidence>
<feature type="binding site" evidence="1">
    <location>
        <begin position="127"/>
        <end position="133"/>
    </location>
    <ligand>
        <name>(6S)-NADPHX</name>
        <dbReference type="ChEBI" id="CHEBI:64076"/>
    </ligand>
</feature>
<accession>A0ABT7PCL0</accession>
<keyword evidence="1" id="KW-0479">Metal-binding</keyword>
<evidence type="ECO:0000259" key="2">
    <source>
        <dbReference type="PROSITE" id="PS51385"/>
    </source>
</evidence>
<comment type="catalytic activity">
    <reaction evidence="1">
        <text>(6R)-NADPHX = (6S)-NADPHX</text>
        <dbReference type="Rhea" id="RHEA:32227"/>
        <dbReference type="ChEBI" id="CHEBI:64076"/>
        <dbReference type="ChEBI" id="CHEBI:64077"/>
        <dbReference type="EC" id="5.1.99.6"/>
    </reaction>
</comment>
<feature type="domain" description="YjeF N-terminal" evidence="2">
    <location>
        <begin position="6"/>
        <end position="213"/>
    </location>
</feature>
<dbReference type="PROSITE" id="PS51385">
    <property type="entry name" value="YJEF_N"/>
    <property type="match status" value="1"/>
</dbReference>
<sequence length="218" mass="22591">MKRDEVRQVDQIAIEEFGISGVVLMENAGRGATDWILKKTSPETPVGLLCGGGNNGGDGYVIARHLELAGRAVRVISMAELDVLKGDAAANAAIASKSGIQIEVARSEAELEDLIRPSDCLVDCLLGTGATGEPRGLYATAVQLANDTPGYRVAIDLPTGLDCDSGEVSETTFRADLTLTFVAAKAGFSNPAAAGVIGEVQVVGIGAPKCLLEQFGVF</sequence>
<protein>
    <recommendedName>
        <fullName evidence="1">NAD(P)H-hydrate epimerase</fullName>
        <ecNumber evidence="1">5.1.99.6</ecNumber>
    </recommendedName>
    <alternativeName>
        <fullName evidence="1">NAD(P)HX epimerase</fullName>
    </alternativeName>
</protein>
<dbReference type="RefSeq" id="WP_149495136.1">
    <property type="nucleotide sequence ID" value="NZ_JASZZN010000001.1"/>
</dbReference>
<keyword evidence="1" id="KW-0521">NADP</keyword>
<dbReference type="InterPro" id="IPR004443">
    <property type="entry name" value="YjeF_N_dom"/>
</dbReference>
<feature type="binding site" evidence="1">
    <location>
        <position position="138"/>
    </location>
    <ligand>
        <name>(6S)-NADPHX</name>
        <dbReference type="ChEBI" id="CHEBI:64076"/>
    </ligand>
</feature>
<dbReference type="InterPro" id="IPR036652">
    <property type="entry name" value="YjeF_N_dom_sf"/>
</dbReference>
<feature type="binding site" evidence="1">
    <location>
        <begin position="54"/>
        <end position="58"/>
    </location>
    <ligand>
        <name>(6S)-NADPHX</name>
        <dbReference type="ChEBI" id="CHEBI:64076"/>
    </ligand>
</feature>
<keyword evidence="1" id="KW-0547">Nucleotide-binding</keyword>
<evidence type="ECO:0000313" key="4">
    <source>
        <dbReference type="Proteomes" id="UP001239462"/>
    </source>
</evidence>
<dbReference type="Proteomes" id="UP001239462">
    <property type="component" value="Unassembled WGS sequence"/>
</dbReference>
<proteinExistence type="inferred from homology"/>
<keyword evidence="1" id="KW-0630">Potassium</keyword>
<comment type="similarity">
    <text evidence="1">Belongs to the NnrE/AIBP family.</text>
</comment>
<evidence type="ECO:0000256" key="1">
    <source>
        <dbReference type="HAMAP-Rule" id="MF_01966"/>
    </source>
</evidence>
<gene>
    <name evidence="1" type="primary">nnrE</name>
    <name evidence="3" type="ORF">QTN89_00975</name>
</gene>
<dbReference type="EMBL" id="JASZZN010000001">
    <property type="protein sequence ID" value="MDM4013981.1"/>
    <property type="molecule type" value="Genomic_DNA"/>
</dbReference>
<feature type="binding site" evidence="1">
    <location>
        <position position="55"/>
    </location>
    <ligand>
        <name>K(+)</name>
        <dbReference type="ChEBI" id="CHEBI:29103"/>
    </ligand>
</feature>
<comment type="catalytic activity">
    <reaction evidence="1">
        <text>(6R)-NADHX = (6S)-NADHX</text>
        <dbReference type="Rhea" id="RHEA:32215"/>
        <dbReference type="ChEBI" id="CHEBI:64074"/>
        <dbReference type="ChEBI" id="CHEBI:64075"/>
        <dbReference type="EC" id="5.1.99.6"/>
    </reaction>
</comment>
<dbReference type="HAMAP" id="MF_01966">
    <property type="entry name" value="NADHX_epimerase"/>
    <property type="match status" value="1"/>
</dbReference>
<keyword evidence="1 3" id="KW-0413">Isomerase</keyword>
<organism evidence="3 4">
    <name type="scientific">Roseiconus lacunae</name>
    <dbReference type="NCBI Taxonomy" id="2605694"/>
    <lineage>
        <taxon>Bacteria</taxon>
        <taxon>Pseudomonadati</taxon>
        <taxon>Planctomycetota</taxon>
        <taxon>Planctomycetia</taxon>
        <taxon>Pirellulales</taxon>
        <taxon>Pirellulaceae</taxon>
        <taxon>Roseiconus</taxon>
    </lineage>
</organism>
<comment type="caution">
    <text evidence="3">The sequence shown here is derived from an EMBL/GenBank/DDBJ whole genome shotgun (WGS) entry which is preliminary data.</text>
</comment>
<dbReference type="EC" id="5.1.99.6" evidence="1"/>
<keyword evidence="4" id="KW-1185">Reference proteome</keyword>
<dbReference type="SUPFAM" id="SSF64153">
    <property type="entry name" value="YjeF N-terminal domain-like"/>
    <property type="match status" value="1"/>
</dbReference>
<feature type="binding site" evidence="1">
    <location>
        <position position="159"/>
    </location>
    <ligand>
        <name>K(+)</name>
        <dbReference type="ChEBI" id="CHEBI:29103"/>
    </ligand>
</feature>
<dbReference type="Pfam" id="PF03853">
    <property type="entry name" value="YjeF_N"/>
    <property type="match status" value="1"/>
</dbReference>
<feature type="binding site" evidence="1">
    <location>
        <position position="123"/>
    </location>
    <ligand>
        <name>K(+)</name>
        <dbReference type="ChEBI" id="CHEBI:29103"/>
    </ligand>
</feature>
<dbReference type="Gene3D" id="3.40.50.10260">
    <property type="entry name" value="YjeF N-terminal domain"/>
    <property type="match status" value="1"/>
</dbReference>
<reference evidence="3 4" key="1">
    <citation type="submission" date="2023-06" db="EMBL/GenBank/DDBJ databases">
        <title>Roseiconus lacunae JC819 isolated from Gulf of Mannar region, Tamil Nadu.</title>
        <authorList>
            <person name="Pk S."/>
            <person name="Ch S."/>
            <person name="Ch V.R."/>
        </authorList>
    </citation>
    <scope>NUCLEOTIDE SEQUENCE [LARGE SCALE GENOMIC DNA]</scope>
    <source>
        <strain evidence="3 4">JC819</strain>
    </source>
</reference>
<name>A0ABT7PCL0_9BACT</name>
<feature type="binding site" evidence="1">
    <location>
        <position position="156"/>
    </location>
    <ligand>
        <name>(6S)-NADPHX</name>
        <dbReference type="ChEBI" id="CHEBI:64076"/>
    </ligand>
</feature>
<keyword evidence="1" id="KW-0520">NAD</keyword>
<comment type="cofactor">
    <cofactor evidence="1">
        <name>K(+)</name>
        <dbReference type="ChEBI" id="CHEBI:29103"/>
    </cofactor>
    <text evidence="1">Binds 1 potassium ion per subunit.</text>
</comment>
<comment type="function">
    <text evidence="1">Catalyzes the epimerization of the S- and R-forms of NAD(P)HX, a damaged form of NAD(P)H that is a result of enzymatic or heat-dependent hydration. This is a prerequisite for the S-specific NAD(P)H-hydrate dehydratase to allow the repair of both epimers of NAD(P)HX.</text>
</comment>